<evidence type="ECO:0000256" key="8">
    <source>
        <dbReference type="SAM" id="MobiDB-lite"/>
    </source>
</evidence>
<evidence type="ECO:0000259" key="9">
    <source>
        <dbReference type="PROSITE" id="PS51910"/>
    </source>
</evidence>
<dbReference type="InterPro" id="IPR029070">
    <property type="entry name" value="Chitinase_insertion_sf"/>
</dbReference>
<dbReference type="SUPFAM" id="SSF54556">
    <property type="entry name" value="Chitinase insertion domain"/>
    <property type="match status" value="1"/>
</dbReference>
<dbReference type="GO" id="GO:0008061">
    <property type="term" value="F:chitin binding"/>
    <property type="evidence" value="ECO:0007669"/>
    <property type="project" value="InterPro"/>
</dbReference>
<dbReference type="SUPFAM" id="SSF51445">
    <property type="entry name" value="(Trans)glycosidases"/>
    <property type="match status" value="1"/>
</dbReference>
<evidence type="ECO:0000256" key="4">
    <source>
        <dbReference type="ARBA" id="ARBA00023024"/>
    </source>
</evidence>
<evidence type="ECO:0000256" key="6">
    <source>
        <dbReference type="RuleBase" id="RU000489"/>
    </source>
</evidence>
<reference evidence="10 11" key="1">
    <citation type="submission" date="2020-08" db="EMBL/GenBank/DDBJ databases">
        <title>Genome sequence of Phycicoccus endophyticus JCM 31784T.</title>
        <authorList>
            <person name="Hyun D.-W."/>
            <person name="Bae J.-W."/>
        </authorList>
    </citation>
    <scope>NUCLEOTIDE SEQUENCE [LARGE SCALE GENOMIC DNA]</scope>
    <source>
        <strain evidence="10 11">JCM 31784</strain>
    </source>
</reference>
<dbReference type="CDD" id="cd06548">
    <property type="entry name" value="GH18_chitinase"/>
    <property type="match status" value="1"/>
</dbReference>
<dbReference type="GO" id="GO:0005975">
    <property type="term" value="P:carbohydrate metabolic process"/>
    <property type="evidence" value="ECO:0007669"/>
    <property type="project" value="InterPro"/>
</dbReference>
<dbReference type="InterPro" id="IPR001579">
    <property type="entry name" value="Glyco_hydro_18_chit_AS"/>
</dbReference>
<organism evidence="10 11">
    <name type="scientific">Phycicoccus endophyticus</name>
    <dbReference type="NCBI Taxonomy" id="1690220"/>
    <lineage>
        <taxon>Bacteria</taxon>
        <taxon>Bacillati</taxon>
        <taxon>Actinomycetota</taxon>
        <taxon>Actinomycetes</taxon>
        <taxon>Micrococcales</taxon>
        <taxon>Intrasporangiaceae</taxon>
        <taxon>Phycicoccus</taxon>
    </lineage>
</organism>
<name>A0A7G9R5H7_9MICO</name>
<feature type="domain" description="GH18" evidence="9">
    <location>
        <begin position="84"/>
        <end position="449"/>
    </location>
</feature>
<dbReference type="Gene3D" id="2.10.10.20">
    <property type="entry name" value="Carbohydrate-binding module superfamily 5/12"/>
    <property type="match status" value="1"/>
</dbReference>
<protein>
    <recommendedName>
        <fullName evidence="2">chitinase</fullName>
        <ecNumber evidence="2">3.2.1.14</ecNumber>
    </recommendedName>
</protein>
<dbReference type="SMART" id="SM00636">
    <property type="entry name" value="Glyco_18"/>
    <property type="match status" value="1"/>
</dbReference>
<evidence type="ECO:0000313" key="11">
    <source>
        <dbReference type="Proteomes" id="UP000515976"/>
    </source>
</evidence>
<dbReference type="InterPro" id="IPR001223">
    <property type="entry name" value="Glyco_hydro18_cat"/>
</dbReference>
<dbReference type="Pfam" id="PF00704">
    <property type="entry name" value="Glyco_hydro_18"/>
    <property type="match status" value="1"/>
</dbReference>
<evidence type="ECO:0000256" key="3">
    <source>
        <dbReference type="ARBA" id="ARBA00022801"/>
    </source>
</evidence>
<evidence type="ECO:0000256" key="1">
    <source>
        <dbReference type="ARBA" id="ARBA00000822"/>
    </source>
</evidence>
<dbReference type="PANTHER" id="PTHR11177:SF317">
    <property type="entry name" value="CHITINASE 12-RELATED"/>
    <property type="match status" value="1"/>
</dbReference>
<dbReference type="InterPro" id="IPR036573">
    <property type="entry name" value="CBM_sf_5/12"/>
</dbReference>
<accession>A0A7G9R5H7</accession>
<dbReference type="PROSITE" id="PS51910">
    <property type="entry name" value="GH18_2"/>
    <property type="match status" value="1"/>
</dbReference>
<evidence type="ECO:0000256" key="5">
    <source>
        <dbReference type="ARBA" id="ARBA00023295"/>
    </source>
</evidence>
<dbReference type="EC" id="3.2.1.14" evidence="2"/>
<dbReference type="InterPro" id="IPR011583">
    <property type="entry name" value="Chitinase_II/V-like_cat"/>
</dbReference>
<dbReference type="PANTHER" id="PTHR11177">
    <property type="entry name" value="CHITINASE"/>
    <property type="match status" value="1"/>
</dbReference>
<dbReference type="KEGG" id="pei:H9L10_01105"/>
<dbReference type="CDD" id="cd12215">
    <property type="entry name" value="ChiC_BD"/>
    <property type="match status" value="1"/>
</dbReference>
<comment type="similarity">
    <text evidence="7">Belongs to the glycosyl hydrolase 18 family.</text>
</comment>
<gene>
    <name evidence="10" type="ORF">H9L10_01105</name>
</gene>
<keyword evidence="4" id="KW-0624">Polysaccharide degradation</keyword>
<dbReference type="PROSITE" id="PS01095">
    <property type="entry name" value="GH18_1"/>
    <property type="match status" value="1"/>
</dbReference>
<dbReference type="EMBL" id="CP060712">
    <property type="protein sequence ID" value="QNN50852.1"/>
    <property type="molecule type" value="Genomic_DNA"/>
</dbReference>
<dbReference type="Gene3D" id="3.20.20.80">
    <property type="entry name" value="Glycosidases"/>
    <property type="match status" value="1"/>
</dbReference>
<dbReference type="Proteomes" id="UP000515976">
    <property type="component" value="Chromosome"/>
</dbReference>
<dbReference type="GO" id="GO:0006032">
    <property type="term" value="P:chitin catabolic process"/>
    <property type="evidence" value="ECO:0007669"/>
    <property type="project" value="UniProtKB-KW"/>
</dbReference>
<feature type="compositionally biased region" description="Basic residues" evidence="8">
    <location>
        <begin position="10"/>
        <end position="22"/>
    </location>
</feature>
<dbReference type="GO" id="GO:0005576">
    <property type="term" value="C:extracellular region"/>
    <property type="evidence" value="ECO:0007669"/>
    <property type="project" value="InterPro"/>
</dbReference>
<dbReference type="InterPro" id="IPR017853">
    <property type="entry name" value="GH"/>
</dbReference>
<dbReference type="GO" id="GO:0030246">
    <property type="term" value="F:carbohydrate binding"/>
    <property type="evidence" value="ECO:0007669"/>
    <property type="project" value="InterPro"/>
</dbReference>
<feature type="region of interest" description="Disordered" evidence="8">
    <location>
        <begin position="36"/>
        <end position="83"/>
    </location>
</feature>
<evidence type="ECO:0000256" key="7">
    <source>
        <dbReference type="RuleBase" id="RU004453"/>
    </source>
</evidence>
<evidence type="ECO:0000256" key="2">
    <source>
        <dbReference type="ARBA" id="ARBA00012729"/>
    </source>
</evidence>
<sequence>MPGGDVVGRGRVHPGRPGRGRGHAYTAKWWTQNEDPATHSGQWDVWVDDGACSGGGSTPTPTPTATSPTPTPTPTSTPPGTGGEKVVGYFAEWGVYGRDYHVKDIDTSGSAARLTHIVYAFGNVQNGRCTVGDSYADYDKYYAAADSVDGQADTWDAGALRGSFNQLKKLKAKYPHLKVLWSFGGWTWSSGFGQAAQSPTTFADSCYALVHDPRWDGVFDGIDIDWEYPNACGNTCDASGAGAYPALMSALRQRFGGELVTSAITADGTPGGKIDAGGYDAAAASVDWYMVMSYDYFGAFDPDGPTAPHAPLTSFAGQPVAGFDAETALGRLTGKGVPAAKLLLGVPFYGRGWSGVTQDAPGGSASGAAPGTYEAGIDDYQVLEATCPVTGTVAGTAYAHCGEEWWSYDTPSTLAGKAAWARAHGLGGTFFWELSGDTADGELIRGLTS</sequence>
<dbReference type="Gene3D" id="3.10.50.10">
    <property type="match status" value="1"/>
</dbReference>
<feature type="region of interest" description="Disordered" evidence="8">
    <location>
        <begin position="1"/>
        <end position="23"/>
    </location>
</feature>
<comment type="catalytic activity">
    <reaction evidence="1">
        <text>Random endo-hydrolysis of N-acetyl-beta-D-glucosaminide (1-&gt;4)-beta-linkages in chitin and chitodextrins.</text>
        <dbReference type="EC" id="3.2.1.14"/>
    </reaction>
</comment>
<dbReference type="InterPro" id="IPR050314">
    <property type="entry name" value="Glycosyl_Hydrlase_18"/>
</dbReference>
<keyword evidence="4" id="KW-0119">Carbohydrate metabolism</keyword>
<dbReference type="AlphaFoldDB" id="A0A7G9R5H7"/>
<keyword evidence="11" id="KW-1185">Reference proteome</keyword>
<keyword evidence="5 6" id="KW-0326">Glycosidase</keyword>
<evidence type="ECO:0000313" key="10">
    <source>
        <dbReference type="EMBL" id="QNN50852.1"/>
    </source>
</evidence>
<dbReference type="GO" id="GO:0008843">
    <property type="term" value="F:endochitinase activity"/>
    <property type="evidence" value="ECO:0007669"/>
    <property type="project" value="UniProtKB-EC"/>
</dbReference>
<proteinExistence type="inferred from homology"/>
<keyword evidence="3 6" id="KW-0378">Hydrolase</keyword>
<keyword evidence="4" id="KW-0146">Chitin degradation</keyword>
<dbReference type="SUPFAM" id="SSF51055">
    <property type="entry name" value="Carbohydrate binding domain"/>
    <property type="match status" value="1"/>
</dbReference>